<dbReference type="GO" id="GO:0016579">
    <property type="term" value="P:protein deubiquitination"/>
    <property type="evidence" value="ECO:0007669"/>
    <property type="project" value="InterPro"/>
</dbReference>
<dbReference type="Pfam" id="PF00443">
    <property type="entry name" value="UCH"/>
    <property type="match status" value="1"/>
</dbReference>
<evidence type="ECO:0000256" key="3">
    <source>
        <dbReference type="ARBA" id="ARBA00022833"/>
    </source>
</evidence>
<feature type="region of interest" description="Disordered" evidence="5">
    <location>
        <begin position="199"/>
        <end position="240"/>
    </location>
</feature>
<dbReference type="PROSITE" id="PS00973">
    <property type="entry name" value="USP_2"/>
    <property type="match status" value="1"/>
</dbReference>
<dbReference type="PANTHER" id="PTHR21646">
    <property type="entry name" value="UBIQUITIN CARBOXYL-TERMINAL HYDROLASE"/>
    <property type="match status" value="1"/>
</dbReference>
<dbReference type="OrthoDB" id="47475at2759"/>
<keyword evidence="1" id="KW-0479">Metal-binding</keyword>
<keyword evidence="3" id="KW-0862">Zinc</keyword>
<dbReference type="InterPro" id="IPR001607">
    <property type="entry name" value="Znf_UBP"/>
</dbReference>
<dbReference type="InterPro" id="IPR018200">
    <property type="entry name" value="USP_CS"/>
</dbReference>
<dbReference type="GO" id="GO:0008270">
    <property type="term" value="F:zinc ion binding"/>
    <property type="evidence" value="ECO:0007669"/>
    <property type="project" value="UniProtKB-KW"/>
</dbReference>
<feature type="compositionally biased region" description="Basic and acidic residues" evidence="5">
    <location>
        <begin position="279"/>
        <end position="290"/>
    </location>
</feature>
<dbReference type="GO" id="GO:0004843">
    <property type="term" value="F:cysteine-type deubiquitinase activity"/>
    <property type="evidence" value="ECO:0007669"/>
    <property type="project" value="UniProtKB-EC"/>
</dbReference>
<feature type="domain" description="USP" evidence="6">
    <location>
        <begin position="595"/>
        <end position="958"/>
    </location>
</feature>
<name>A0A1Z5KKJ5_FISSO</name>
<dbReference type="SUPFAM" id="SSF54001">
    <property type="entry name" value="Cysteine proteinases"/>
    <property type="match status" value="1"/>
</dbReference>
<dbReference type="InterPro" id="IPR050185">
    <property type="entry name" value="Ub_carboxyl-term_hydrolase"/>
</dbReference>
<dbReference type="InterPro" id="IPR001394">
    <property type="entry name" value="Peptidase_C19_UCH"/>
</dbReference>
<evidence type="ECO:0000256" key="1">
    <source>
        <dbReference type="ARBA" id="ARBA00022723"/>
    </source>
</evidence>
<evidence type="ECO:0000256" key="4">
    <source>
        <dbReference type="PROSITE-ProRule" id="PRU00502"/>
    </source>
</evidence>
<dbReference type="SMART" id="SM00290">
    <property type="entry name" value="ZnF_UBP"/>
    <property type="match status" value="1"/>
</dbReference>
<comment type="caution">
    <text evidence="8">The sequence shown here is derived from an EMBL/GenBank/DDBJ whole genome shotgun (WGS) entry which is preliminary data.</text>
</comment>
<keyword evidence="8" id="KW-0378">Hydrolase</keyword>
<proteinExistence type="predicted"/>
<feature type="compositionally biased region" description="Basic and acidic residues" evidence="5">
    <location>
        <begin position="159"/>
        <end position="168"/>
    </location>
</feature>
<dbReference type="AlphaFoldDB" id="A0A1Z5KKJ5"/>
<dbReference type="EMBL" id="BDSP01000252">
    <property type="protein sequence ID" value="GAX26796.1"/>
    <property type="molecule type" value="Genomic_DNA"/>
</dbReference>
<evidence type="ECO:0000259" key="6">
    <source>
        <dbReference type="PROSITE" id="PS50235"/>
    </source>
</evidence>
<feature type="region of interest" description="Disordered" evidence="5">
    <location>
        <begin position="264"/>
        <end position="293"/>
    </location>
</feature>
<dbReference type="InterPro" id="IPR013083">
    <property type="entry name" value="Znf_RING/FYVE/PHD"/>
</dbReference>
<evidence type="ECO:0000256" key="2">
    <source>
        <dbReference type="ARBA" id="ARBA00022771"/>
    </source>
</evidence>
<evidence type="ECO:0000259" key="7">
    <source>
        <dbReference type="PROSITE" id="PS50271"/>
    </source>
</evidence>
<feature type="domain" description="UBP-type" evidence="7">
    <location>
        <begin position="359"/>
        <end position="507"/>
    </location>
</feature>
<dbReference type="SUPFAM" id="SSF57850">
    <property type="entry name" value="RING/U-box"/>
    <property type="match status" value="1"/>
</dbReference>
<gene>
    <name evidence="8" type="ORF">FisN_9Lh062</name>
</gene>
<feature type="region of interest" description="Disordered" evidence="5">
    <location>
        <begin position="155"/>
        <end position="185"/>
    </location>
</feature>
<keyword evidence="2 4" id="KW-0863">Zinc-finger</keyword>
<dbReference type="InterPro" id="IPR038765">
    <property type="entry name" value="Papain-like_cys_pep_sf"/>
</dbReference>
<dbReference type="InterPro" id="IPR028889">
    <property type="entry name" value="USP"/>
</dbReference>
<dbReference type="Gene3D" id="3.30.40.10">
    <property type="entry name" value="Zinc/RING finger domain, C3HC4 (zinc finger)"/>
    <property type="match status" value="1"/>
</dbReference>
<evidence type="ECO:0000313" key="9">
    <source>
        <dbReference type="Proteomes" id="UP000198406"/>
    </source>
</evidence>
<dbReference type="PROSITE" id="PS50235">
    <property type="entry name" value="USP_3"/>
    <property type="match status" value="1"/>
</dbReference>
<dbReference type="Gene3D" id="3.90.70.10">
    <property type="entry name" value="Cysteine proteinases"/>
    <property type="match status" value="1"/>
</dbReference>
<protein>
    <submittedName>
        <fullName evidence="8">Ubiquitin carboxyl-terminal hydrolase 22/27/51</fullName>
        <ecNumber evidence="8">3.4.19.12</ecNumber>
    </submittedName>
</protein>
<evidence type="ECO:0000313" key="8">
    <source>
        <dbReference type="EMBL" id="GAX26796.1"/>
    </source>
</evidence>
<sequence>MNSNQSVSVDSTTKNKRKVILEEEFPDYEVILQRAEASLTQPDTPPQCPHLLECLPYTLSLELAQSTTLPNHWMIQNPVHALHLGTQFQGSEEFRAVRDMPILYGEEQERRTVLQMRGFTDVHHPYTRDWNELHQHERDCEETTTSNKETIALVVPEGTGEHPHRSDDSLPEGSTTTMGPPLPRPAVVEATEMSHTEKVVGVETLPSNPSLSTEPVKLEEAAEQHSPTAVESTHQDPKNLPVDSEILVEPETVKSASVEAKELVETDPPPQVSSTVVEDTPRAEAPEAKTNETPVHTYKTPERLLDENRYWNLHTQESHIEKLRTAFLSKRMGDALSSKKKRKSDSKPMALQYMMAWRDHRPYLHKIHDPAVYQAEQDRARRQTQMWMEQYRQSRLSYWLRKEKPKLTLFGAMEEDVSFSGRMCQECNTDEGLMQCLQCSVAACGPDRLQHMLRHNLESNHNFAVTCDHQAKVYCFECGDFVQHEIFDAEKERIDLSIHLPWLSWKEHPVQRSFDAYRFIHIPDQGIFWRGMYATYPSIVPDAHVRGARACRQRQILFHGEVESLAPEVSGSMRNFAEEQRTLGPKRRYFAPAPVGMFNLGNTCYQSSVLQCLIACPFVQKYFLEDFQHPFATCQEHRSRRSPVCVACAMDRLVLHYFGSARGVNALDLLEAKQGDVIEQQQQRQLGYPLVGSEMLLTTWKCPGLTHLAGYEQRDAHEFLHGFLDGLSKSDNEFHTSIRQALGQSEVDGKVKETGLVKSLFDGSFRSVLICQECRNKRSQTESFMSISLPLSKEVERQPSKLSVESCLKNFTSLETLADPVDCPVCHKKTVTKQQHVIRRLPRLLVLHLKRFDNSRKIEDSVSFPERHLNMGIYLPHWCEARQVDDDDDNDSGGATPDISYDLMGTVNHYGTLTSGHYTASVKVHNQWFAINDQHVSQCEAKQVLENGSTYLLFYFRK</sequence>
<dbReference type="PANTHER" id="PTHR21646:SF23">
    <property type="entry name" value="UBIQUITIN CARBOXYL-TERMINAL HYDROLASE USP2"/>
    <property type="match status" value="1"/>
</dbReference>
<dbReference type="Proteomes" id="UP000198406">
    <property type="component" value="Unassembled WGS sequence"/>
</dbReference>
<dbReference type="Pfam" id="PF02148">
    <property type="entry name" value="zf-UBP"/>
    <property type="match status" value="1"/>
</dbReference>
<accession>A0A1Z5KKJ5</accession>
<dbReference type="PROSITE" id="PS50271">
    <property type="entry name" value="ZF_UBP"/>
    <property type="match status" value="1"/>
</dbReference>
<dbReference type="EC" id="3.4.19.12" evidence="8"/>
<organism evidence="8 9">
    <name type="scientific">Fistulifera solaris</name>
    <name type="common">Oleaginous diatom</name>
    <dbReference type="NCBI Taxonomy" id="1519565"/>
    <lineage>
        <taxon>Eukaryota</taxon>
        <taxon>Sar</taxon>
        <taxon>Stramenopiles</taxon>
        <taxon>Ochrophyta</taxon>
        <taxon>Bacillariophyta</taxon>
        <taxon>Bacillariophyceae</taxon>
        <taxon>Bacillariophycidae</taxon>
        <taxon>Naviculales</taxon>
        <taxon>Naviculaceae</taxon>
        <taxon>Fistulifera</taxon>
    </lineage>
</organism>
<dbReference type="InParanoid" id="A0A1Z5KKJ5"/>
<evidence type="ECO:0000256" key="5">
    <source>
        <dbReference type="SAM" id="MobiDB-lite"/>
    </source>
</evidence>
<reference evidence="8 9" key="1">
    <citation type="journal article" date="2015" name="Plant Cell">
        <title>Oil accumulation by the oleaginous diatom Fistulifera solaris as revealed by the genome and transcriptome.</title>
        <authorList>
            <person name="Tanaka T."/>
            <person name="Maeda Y."/>
            <person name="Veluchamy A."/>
            <person name="Tanaka M."/>
            <person name="Abida H."/>
            <person name="Marechal E."/>
            <person name="Bowler C."/>
            <person name="Muto M."/>
            <person name="Sunaga Y."/>
            <person name="Tanaka M."/>
            <person name="Yoshino T."/>
            <person name="Taniguchi T."/>
            <person name="Fukuda Y."/>
            <person name="Nemoto M."/>
            <person name="Matsumoto M."/>
            <person name="Wong P.S."/>
            <person name="Aburatani S."/>
            <person name="Fujibuchi W."/>
        </authorList>
    </citation>
    <scope>NUCLEOTIDE SEQUENCE [LARGE SCALE GENOMIC DNA]</scope>
    <source>
        <strain evidence="8 9">JPCC DA0580</strain>
    </source>
</reference>
<keyword evidence="9" id="KW-1185">Reference proteome</keyword>